<dbReference type="GO" id="GO:0005634">
    <property type="term" value="C:nucleus"/>
    <property type="evidence" value="ECO:0007669"/>
    <property type="project" value="TreeGrafter"/>
</dbReference>
<sequence>MPLGFEHLHISMFWLTSRVGLNERVQRPNKNINFIEPLKGPDHEIAMNILERVAAIVYPIMKKHNIIVMKLEEFPPNKEFWGRNFNAGEVIQLVLKNRNGSWLPISMIQSVMLHELAHNTEMNHSRRFHAVRLRYVAELEELKRKGYTGEGFWGKGNSLDPSVNLTNDRQIPEEDLPADLCGGVYRRVKKKRKKVDYQEQKKKRIVKKFGSLEGNAVGGDDDLRQKLEKGKKTKGKPRVAASARGRDLRAEAALKRFETQKKEDATKKDEEEEEDVEVNADIEEEGEELVKLQDDDIDLKAMREEMSALTCSGSQIEPSKDTLPDIKDVVAASSGKGSKTEPIEIED</sequence>
<feature type="region of interest" description="Disordered" evidence="1">
    <location>
        <begin position="310"/>
        <end position="347"/>
    </location>
</feature>
<comment type="caution">
    <text evidence="3">The sequence shown here is derived from an EMBL/GenBank/DDBJ whole genome shotgun (WGS) entry which is preliminary data.</text>
</comment>
<dbReference type="InterPro" id="IPR013536">
    <property type="entry name" value="WLM_dom"/>
</dbReference>
<feature type="region of interest" description="Disordered" evidence="1">
    <location>
        <begin position="217"/>
        <end position="286"/>
    </location>
</feature>
<dbReference type="EMBL" id="WIQZ01000032">
    <property type="protein sequence ID" value="KAF3135511.1"/>
    <property type="molecule type" value="Genomic_DNA"/>
</dbReference>
<proteinExistence type="predicted"/>
<organism evidence="3 4">
    <name type="scientific">Orbilia oligospora</name>
    <name type="common">Nematode-trapping fungus</name>
    <name type="synonym">Arthrobotrys oligospora</name>
    <dbReference type="NCBI Taxonomy" id="2813651"/>
    <lineage>
        <taxon>Eukaryota</taxon>
        <taxon>Fungi</taxon>
        <taxon>Dikarya</taxon>
        <taxon>Ascomycota</taxon>
        <taxon>Pezizomycotina</taxon>
        <taxon>Orbiliomycetes</taxon>
        <taxon>Orbiliales</taxon>
        <taxon>Orbiliaceae</taxon>
        <taxon>Orbilia</taxon>
    </lineage>
</organism>
<feature type="compositionally biased region" description="Basic and acidic residues" evidence="1">
    <location>
        <begin position="338"/>
        <end position="347"/>
    </location>
</feature>
<dbReference type="Proteomes" id="UP000480548">
    <property type="component" value="Unassembled WGS sequence"/>
</dbReference>
<feature type="domain" description="WLM" evidence="2">
    <location>
        <begin position="23"/>
        <end position="258"/>
    </location>
</feature>
<feature type="compositionally biased region" description="Basic and acidic residues" evidence="1">
    <location>
        <begin position="244"/>
        <end position="269"/>
    </location>
</feature>
<dbReference type="Pfam" id="PF08325">
    <property type="entry name" value="WLM"/>
    <property type="match status" value="1"/>
</dbReference>
<protein>
    <recommendedName>
        <fullName evidence="2">WLM domain-containing protein</fullName>
    </recommendedName>
</protein>
<name>A0A7C8P6L9_ORBOL</name>
<dbReference type="PANTHER" id="PTHR46622">
    <property type="entry name" value="DNA-DEPENDENT METALLOPROTEASE WSS1"/>
    <property type="match status" value="1"/>
</dbReference>
<dbReference type="InterPro" id="IPR053000">
    <property type="entry name" value="WSS1-like_metalloprotease"/>
</dbReference>
<feature type="compositionally biased region" description="Basic and acidic residues" evidence="1">
    <location>
        <begin position="221"/>
        <end position="230"/>
    </location>
</feature>
<evidence type="ECO:0000256" key="1">
    <source>
        <dbReference type="SAM" id="MobiDB-lite"/>
    </source>
</evidence>
<feature type="compositionally biased region" description="Basic and acidic residues" evidence="1">
    <location>
        <begin position="318"/>
        <end position="328"/>
    </location>
</feature>
<accession>A0A7C8P6L9</accession>
<feature type="compositionally biased region" description="Acidic residues" evidence="1">
    <location>
        <begin position="270"/>
        <end position="286"/>
    </location>
</feature>
<evidence type="ECO:0000313" key="3">
    <source>
        <dbReference type="EMBL" id="KAF3135511.1"/>
    </source>
</evidence>
<dbReference type="GO" id="GO:0006281">
    <property type="term" value="P:DNA repair"/>
    <property type="evidence" value="ECO:0007669"/>
    <property type="project" value="TreeGrafter"/>
</dbReference>
<gene>
    <name evidence="3" type="ORF">TWF703_006055</name>
</gene>
<dbReference type="GO" id="GO:0008237">
    <property type="term" value="F:metallopeptidase activity"/>
    <property type="evidence" value="ECO:0007669"/>
    <property type="project" value="TreeGrafter"/>
</dbReference>
<dbReference type="PROSITE" id="PS51397">
    <property type="entry name" value="WLM"/>
    <property type="match status" value="1"/>
</dbReference>
<dbReference type="Gene3D" id="3.30.2010.10">
    <property type="entry name" value="Metalloproteases ('zincins'), catalytic domain"/>
    <property type="match status" value="1"/>
</dbReference>
<reference evidence="3 4" key="1">
    <citation type="submission" date="2019-06" db="EMBL/GenBank/DDBJ databases">
        <authorList>
            <person name="Palmer J.M."/>
        </authorList>
    </citation>
    <scope>NUCLEOTIDE SEQUENCE [LARGE SCALE GENOMIC DNA]</scope>
    <source>
        <strain evidence="3 4">TWF703</strain>
    </source>
</reference>
<dbReference type="AlphaFoldDB" id="A0A7C8P6L9"/>
<evidence type="ECO:0000259" key="2">
    <source>
        <dbReference type="PROSITE" id="PS51397"/>
    </source>
</evidence>
<evidence type="ECO:0000313" key="4">
    <source>
        <dbReference type="Proteomes" id="UP000480548"/>
    </source>
</evidence>
<dbReference type="PANTHER" id="PTHR46622:SF1">
    <property type="entry name" value="DNA-DEPENDENT METALLOPROTEASE WSS1"/>
    <property type="match status" value="1"/>
</dbReference>